<gene>
    <name evidence="6" type="primary">Bm4672</name>
    <name evidence="6" type="ORF">BM_Bm4672</name>
</gene>
<feature type="compositionally biased region" description="Basic and acidic residues" evidence="4">
    <location>
        <begin position="1631"/>
        <end position="1646"/>
    </location>
</feature>
<dbReference type="GO" id="GO:0007099">
    <property type="term" value="P:centriole replication"/>
    <property type="evidence" value="ECO:0007669"/>
    <property type="project" value="TreeGrafter"/>
</dbReference>
<dbReference type="InterPro" id="IPR019775">
    <property type="entry name" value="WD40_repeat_CS"/>
</dbReference>
<feature type="region of interest" description="Disordered" evidence="4">
    <location>
        <begin position="834"/>
        <end position="854"/>
    </location>
</feature>
<dbReference type="InterPro" id="IPR056162">
    <property type="entry name" value="WD40_MABP1-WDR62_2nd"/>
</dbReference>
<protein>
    <submittedName>
        <fullName evidence="6">Bm4672</fullName>
    </submittedName>
</protein>
<dbReference type="EMBL" id="LN856998">
    <property type="protein sequence ID" value="CRZ25154.1"/>
    <property type="molecule type" value="Genomic_DNA"/>
</dbReference>
<dbReference type="InterPro" id="IPR011047">
    <property type="entry name" value="Quinoprotein_ADH-like_sf"/>
</dbReference>
<dbReference type="PROSITE" id="PS50082">
    <property type="entry name" value="WD_REPEATS_2"/>
    <property type="match status" value="3"/>
</dbReference>
<feature type="domain" description="MABP1/WDR62 second WD40" evidence="5">
    <location>
        <begin position="360"/>
        <end position="698"/>
    </location>
</feature>
<name>A0A1I9GDA0_BRUMA</name>
<dbReference type="GO" id="GO:0072686">
    <property type="term" value="C:mitotic spindle"/>
    <property type="evidence" value="ECO:0007669"/>
    <property type="project" value="TreeGrafter"/>
</dbReference>
<feature type="repeat" description="WD" evidence="3">
    <location>
        <begin position="110"/>
        <end position="152"/>
    </location>
</feature>
<dbReference type="Pfam" id="PF00400">
    <property type="entry name" value="WD40"/>
    <property type="match status" value="2"/>
</dbReference>
<dbReference type="PANTHER" id="PTHR45589:SF1">
    <property type="entry name" value="WD REPEAT DOMAIN 62, ISOFORM G"/>
    <property type="match status" value="1"/>
</dbReference>
<feature type="region of interest" description="Disordered" evidence="4">
    <location>
        <begin position="1631"/>
        <end position="1656"/>
    </location>
</feature>
<keyword evidence="2" id="KW-0677">Repeat</keyword>
<dbReference type="SMART" id="SM00320">
    <property type="entry name" value="WD40"/>
    <property type="match status" value="9"/>
</dbReference>
<reference evidence="6" key="1">
    <citation type="journal article" date="2007" name="Science">
        <title>Draft genome of the filarial nematode parasite Brugia malayi.</title>
        <authorList>
            <person name="Ghedin E."/>
            <person name="Wang S."/>
            <person name="Spiro D."/>
            <person name="Caler E."/>
            <person name="Zhao Q."/>
            <person name="Crabtree J."/>
            <person name="Allen J.E."/>
            <person name="Delcher A.L."/>
            <person name="Guiliano D.B."/>
            <person name="Miranda-Saavedra D."/>
            <person name="Angiuoli S.V."/>
            <person name="Creasy T."/>
            <person name="Amedeo P."/>
            <person name="Haas B."/>
            <person name="El-Sayed N.M."/>
            <person name="Wortman J.R."/>
            <person name="Feldblyum T."/>
            <person name="Tallon L."/>
            <person name="Schatz M."/>
            <person name="Shumway M."/>
            <person name="Koo H."/>
            <person name="Salzberg S.L."/>
            <person name="Schobel S."/>
            <person name="Pertea M."/>
            <person name="Pop M."/>
            <person name="White O."/>
            <person name="Barton G.J."/>
            <person name="Carlow C.K."/>
            <person name="Crawford M.J."/>
            <person name="Daub J."/>
            <person name="Dimmic M.W."/>
            <person name="Estes C.F."/>
            <person name="Foster J.M."/>
            <person name="Ganatra M."/>
            <person name="Gregory W.F."/>
            <person name="Johnson N.M."/>
            <person name="Jin J."/>
            <person name="Komuniecki R."/>
            <person name="Korf I."/>
            <person name="Kumar S."/>
            <person name="Laney S."/>
            <person name="Li B.W."/>
            <person name="Li W."/>
            <person name="Lindblom T.H."/>
            <person name="Lustigman S."/>
            <person name="Ma D."/>
            <person name="Maina C.V."/>
            <person name="Martin D.M."/>
            <person name="McCarter J.P."/>
            <person name="McReynolds L."/>
            <person name="Mitreva M."/>
            <person name="Nutman T.B."/>
            <person name="Parkinson J."/>
            <person name="Peregrin-Alvarez J.M."/>
            <person name="Poole C."/>
            <person name="Ren Q."/>
            <person name="Saunders L."/>
            <person name="Sluder A.E."/>
            <person name="Smith K."/>
            <person name="Stanke M."/>
            <person name="Unnasch T.R."/>
            <person name="Ware J."/>
            <person name="Wei A.D."/>
            <person name="Weil G."/>
            <person name="Williams D.J."/>
            <person name="Zhang Y."/>
            <person name="Williams S.A."/>
            <person name="Fraser-Liggett C."/>
            <person name="Slatko B."/>
            <person name="Blaxter M.L."/>
            <person name="Scott A.L."/>
        </authorList>
    </citation>
    <scope>NUCLEOTIDE SEQUENCE</scope>
    <source>
        <strain evidence="6">FR3</strain>
    </source>
</reference>
<dbReference type="InterPro" id="IPR001680">
    <property type="entry name" value="WD40_rpt"/>
</dbReference>
<feature type="compositionally biased region" description="Polar residues" evidence="4">
    <location>
        <begin position="1450"/>
        <end position="1481"/>
    </location>
</feature>
<evidence type="ECO:0000256" key="2">
    <source>
        <dbReference type="ARBA" id="ARBA00022737"/>
    </source>
</evidence>
<feature type="region of interest" description="Disordered" evidence="4">
    <location>
        <begin position="1423"/>
        <end position="1481"/>
    </location>
</feature>
<proteinExistence type="predicted"/>
<dbReference type="Pfam" id="PF24782">
    <property type="entry name" value="WD40_MABP1-WDR62_2nd"/>
    <property type="match status" value="1"/>
</dbReference>
<evidence type="ECO:0000256" key="1">
    <source>
        <dbReference type="ARBA" id="ARBA00022574"/>
    </source>
</evidence>
<dbReference type="PROSITE" id="PS00678">
    <property type="entry name" value="WD_REPEATS_1"/>
    <property type="match status" value="1"/>
</dbReference>
<feature type="compositionally biased region" description="Low complexity" evidence="4">
    <location>
        <begin position="916"/>
        <end position="929"/>
    </location>
</feature>
<reference evidence="6" key="2">
    <citation type="submission" date="2012-12" db="EMBL/GenBank/DDBJ databases">
        <authorList>
            <consortium name="WormBase Consortium"/>
            <person name="Ghedin E."/>
            <person name="Paulini M."/>
        </authorList>
    </citation>
    <scope>NUCLEOTIDE SEQUENCE</scope>
    <source>
        <strain evidence="6">FR3</strain>
    </source>
</reference>
<evidence type="ECO:0000256" key="4">
    <source>
        <dbReference type="SAM" id="MobiDB-lite"/>
    </source>
</evidence>
<dbReference type="PANTHER" id="PTHR45589">
    <property type="entry name" value="WD REPEAT DOMAIN 62, ISOFORM G"/>
    <property type="match status" value="1"/>
</dbReference>
<accession>A0A1I9GDA0</accession>
<organism evidence="6">
    <name type="scientific">Brugia malayi</name>
    <name type="common">Filarial nematode worm</name>
    <dbReference type="NCBI Taxonomy" id="6279"/>
    <lineage>
        <taxon>Eukaryota</taxon>
        <taxon>Metazoa</taxon>
        <taxon>Ecdysozoa</taxon>
        <taxon>Nematoda</taxon>
        <taxon>Chromadorea</taxon>
        <taxon>Rhabditida</taxon>
        <taxon>Spirurina</taxon>
        <taxon>Spiruromorpha</taxon>
        <taxon>Filarioidea</taxon>
        <taxon>Onchocercidae</taxon>
        <taxon>Brugia</taxon>
    </lineage>
</organism>
<evidence type="ECO:0000256" key="3">
    <source>
        <dbReference type="PROSITE-ProRule" id="PRU00221"/>
    </source>
</evidence>
<dbReference type="Gene3D" id="2.130.10.10">
    <property type="entry name" value="YVTN repeat-like/Quinoprotein amine dehydrogenase"/>
    <property type="match status" value="3"/>
</dbReference>
<evidence type="ECO:0000313" key="6">
    <source>
        <dbReference type="EMBL" id="CRZ25154.1"/>
    </source>
</evidence>
<feature type="repeat" description="WD" evidence="3">
    <location>
        <begin position="377"/>
        <end position="392"/>
    </location>
</feature>
<feature type="compositionally biased region" description="Polar residues" evidence="4">
    <location>
        <begin position="1647"/>
        <end position="1656"/>
    </location>
</feature>
<dbReference type="SUPFAM" id="SSF50998">
    <property type="entry name" value="Quinoprotein alcohol dehydrogenase-like"/>
    <property type="match status" value="1"/>
</dbReference>
<dbReference type="InterPro" id="IPR015943">
    <property type="entry name" value="WD40/YVTN_repeat-like_dom_sf"/>
</dbReference>
<sequence>MCISFASAPHMHMAKLERVLGCTAVSRSSVSVDDIKGIVAYPAGATVILYNPRNNAQAHLIGTTKNSITCLSFSFCGRYIATGEVFLDELIFWELYDAKGQFAFTQIVDIKHHQLGISCVRFTPNGHLVSVGNQHDRSIVVWDWRAQQKIAENRLTSKVNSIDVTEQGGCVTVGIRHVKFWHVTRKPESSKSIPLQGRSAILADQRNNTFLDVCCAPGNRTFSVTETSLLIEFHDKKLVSTYDLHSEVPRSIVLGIGELFIGFNNGFIRCLDITTMKHKFTFCKPHYLSCDVAEGVKQDALSPDSHPIGCRYPDVRALAYNRKTGMLTVVYSDRSIYTWQQTDKNILKISSQLFHVGPVISLEVYPSNFEWLPQSSIITGGADQTIRIWNVDHLLRSFDENKRTSLPYANVFSDDLKKVIFITNNDSQLNESPDEVFGASMSDTGSGVKSLKISPDGKHLAAGSRDGNLSIYDLTVPTMEMIAFFEAHESDIMCMEYSDPQSARYLLATGSRDRMVHLFDPLNGYQPLASIDDHTSTVNSILFVEEVGNLQLISSAADRSIVIRKMVNSEPSLVTFSRTTHIKSQFGLNFVVLSADGMVAACQDRQLRTYSFQGRLVKQIKGAASDDGQLTKVRLDPSGTYAAAVCTNRNVYIIDIATGEFAAILTGQSDNITDIAFSADCRRLYVVSYSGCIFVWRLSNFLVSKMMAIRKSQITRNTCTTGVEKLCERSETPDSLLGSGSDAAGDEHMEYTRNAKLKDSESEFGSLSSIKIGDEDSDSCMGRKPTTVIINTPFSSVITDDNFELKRVTTEVVRRSTSGMMNDQLTSWDTASAANDFSDDEQTPTSTAAGAGRSLGTMNFVQQQLGGNTTVGGGEDTCTISSTPFNLRFSQIPGTTAAAVHSNGTGNGADGVKGRSIGSHGSSAIAAGSDALTRKPRKKWDDVSLSPTRDTPTYVSSLISNSFDVPSSEMHISPSSILPSSSKENMLNNSMTMNGNQMQYSPSSPERNIHKKIPNSISEPGIVELQQHVSSPLNNTVRNTEESSESCITPVKVWPSVFSQSPSSAFSRSSVKRCSLTKRLKGIRSNESQTVWTPPLIGTRRSASNMHYTTVSGRTIPVIRRKSDLHITLSRLYQHQQQEKNNLNTAVIGRALSPLARCQVINDVIKNRRMTITGEDDYASSDLHLRSRSQSPSQLALNVLGNGKRQRQDSDMSTYSVLTMASTRLTPSSSRTNLRAVTLNKQQSSQTLNRLAGLRDRLRKSQENLAGPLNDDSFSAVYPNIMSRSKSFGNLRLTAAAPLSGNRPGLGPLLNTNSDAGRSYLSRLNADSTPAGAPGLNIRNRLIARSVGNLYSTSERSDTLNANNLLSQPEVPLGAKTERNLAKTIENLKKASNPDLSKFEASEASDVLLETENEPEHLFPLALSTRNQKGKGAVQKRVERYQPRSRISRDTTSGESDSNSSEVNGSPLLQTGGTSGQQFTPRRYFTTINGTNRSISCIETMPRQSVLQTRRIFEPLQRHSSSNTQRRVPSYLAQKLASSDIVAPDVGSEEYSQQSIPSSEMVAFQDFATKTHQSKQMAKHIAECLEQFNTGLDKVLQARQLLETSQELPADDRETMLRLLNQAMRTSLKRMECNDDRYDPDGRHSESPNSLPGQRQCVPVQQLSSTSDGNANFHNITSNIDPAEFFQRHGQQLLALLQQNMAKQN</sequence>
<evidence type="ECO:0000259" key="5">
    <source>
        <dbReference type="Pfam" id="PF24782"/>
    </source>
</evidence>
<dbReference type="InterPro" id="IPR052779">
    <property type="entry name" value="WDR62"/>
</dbReference>
<feature type="region of interest" description="Disordered" evidence="4">
    <location>
        <begin position="906"/>
        <end position="933"/>
    </location>
</feature>
<feature type="repeat" description="WD" evidence="3">
    <location>
        <begin position="441"/>
        <end position="474"/>
    </location>
</feature>
<dbReference type="SUPFAM" id="SSF69304">
    <property type="entry name" value="Tricorn protease N-terminal domain"/>
    <property type="match status" value="1"/>
</dbReference>
<keyword evidence="1 3" id="KW-0853">WD repeat</keyword>